<evidence type="ECO:0000256" key="1">
    <source>
        <dbReference type="SAM" id="MobiDB-lite"/>
    </source>
</evidence>
<organism evidence="2 3">
    <name type="scientific">Nocardioides imazamoxiresistens</name>
    <dbReference type="NCBI Taxonomy" id="3231893"/>
    <lineage>
        <taxon>Bacteria</taxon>
        <taxon>Bacillati</taxon>
        <taxon>Actinomycetota</taxon>
        <taxon>Actinomycetes</taxon>
        <taxon>Propionibacteriales</taxon>
        <taxon>Nocardioidaceae</taxon>
        <taxon>Nocardioides</taxon>
    </lineage>
</organism>
<feature type="region of interest" description="Disordered" evidence="1">
    <location>
        <begin position="1"/>
        <end position="39"/>
    </location>
</feature>
<name>A0ABU3Q173_9ACTN</name>
<reference evidence="2 3" key="1">
    <citation type="submission" date="2023-08" db="EMBL/GenBank/DDBJ databases">
        <title>Nocardioides seae sp. nov., a bacterium isolated from a soil.</title>
        <authorList>
            <person name="Wang X."/>
        </authorList>
    </citation>
    <scope>NUCLEOTIDE SEQUENCE [LARGE SCALE GENOMIC DNA]</scope>
    <source>
        <strain evidence="2 3">YZH12</strain>
    </source>
</reference>
<dbReference type="RefSeq" id="WP_315735073.1">
    <property type="nucleotide sequence ID" value="NZ_JAVYII010000008.1"/>
</dbReference>
<keyword evidence="3" id="KW-1185">Reference proteome</keyword>
<evidence type="ECO:0000313" key="3">
    <source>
        <dbReference type="Proteomes" id="UP001268542"/>
    </source>
</evidence>
<accession>A0ABU3Q173</accession>
<gene>
    <name evidence="2" type="ORF">RDV89_17440</name>
</gene>
<dbReference type="EMBL" id="JAVYII010000008">
    <property type="protein sequence ID" value="MDT9594876.1"/>
    <property type="molecule type" value="Genomic_DNA"/>
</dbReference>
<proteinExistence type="predicted"/>
<feature type="compositionally biased region" description="Low complexity" evidence="1">
    <location>
        <begin position="19"/>
        <end position="35"/>
    </location>
</feature>
<protein>
    <recommendedName>
        <fullName evidence="4">Secreted protein</fullName>
    </recommendedName>
</protein>
<dbReference type="Proteomes" id="UP001268542">
    <property type="component" value="Unassembled WGS sequence"/>
</dbReference>
<evidence type="ECO:0008006" key="4">
    <source>
        <dbReference type="Google" id="ProtNLM"/>
    </source>
</evidence>
<comment type="caution">
    <text evidence="2">The sequence shown here is derived from an EMBL/GenBank/DDBJ whole genome shotgun (WGS) entry which is preliminary data.</text>
</comment>
<evidence type="ECO:0000313" key="2">
    <source>
        <dbReference type="EMBL" id="MDT9594876.1"/>
    </source>
</evidence>
<sequence length="182" mass="19394">MASTMSATLAACTGDDAPDATPSEPSTATSSAVEAPTDEWREEFSTEDLQAYDAALAAFETYEDQSLAYWEAGVASPEAEAFFSRWWFAPMLPMNLLQTYEASEVVVDGDVTVLESRAQSVGADGVDVEIVQCVDPTTRTVTQRGTPAPGAATEPLARIVSLSQDGDGNWRLTSLPTTEDPC</sequence>